<dbReference type="EMBL" id="JALNTZ010000006">
    <property type="protein sequence ID" value="KAJ3647609.1"/>
    <property type="molecule type" value="Genomic_DNA"/>
</dbReference>
<evidence type="ECO:0000313" key="2">
    <source>
        <dbReference type="EMBL" id="KAJ3647609.1"/>
    </source>
</evidence>
<name>A0AA38I5Z1_9CUCU</name>
<evidence type="ECO:0000313" key="3">
    <source>
        <dbReference type="Proteomes" id="UP001168821"/>
    </source>
</evidence>
<proteinExistence type="predicted"/>
<comment type="caution">
    <text evidence="2">The sequence shown here is derived from an EMBL/GenBank/DDBJ whole genome shotgun (WGS) entry which is preliminary data.</text>
</comment>
<accession>A0AA38I5Z1</accession>
<gene>
    <name evidence="2" type="ORF">Zmor_019478</name>
</gene>
<keyword evidence="3" id="KW-1185">Reference proteome</keyword>
<dbReference type="AlphaFoldDB" id="A0AA38I5Z1"/>
<feature type="region of interest" description="Disordered" evidence="1">
    <location>
        <begin position="1"/>
        <end position="58"/>
    </location>
</feature>
<evidence type="ECO:0000256" key="1">
    <source>
        <dbReference type="SAM" id="MobiDB-lite"/>
    </source>
</evidence>
<feature type="compositionally biased region" description="Polar residues" evidence="1">
    <location>
        <begin position="11"/>
        <end position="25"/>
    </location>
</feature>
<reference evidence="2" key="1">
    <citation type="journal article" date="2023" name="G3 (Bethesda)">
        <title>Whole genome assemblies of Zophobas morio and Tenebrio molitor.</title>
        <authorList>
            <person name="Kaur S."/>
            <person name="Stinson S.A."/>
            <person name="diCenzo G.C."/>
        </authorList>
    </citation>
    <scope>NUCLEOTIDE SEQUENCE</scope>
    <source>
        <strain evidence="2">QUZm001</strain>
    </source>
</reference>
<protein>
    <submittedName>
        <fullName evidence="2">Uncharacterized protein</fullName>
    </submittedName>
</protein>
<sequence>MTKAAQKVEYTPTSSPATKRPNINKSPEDRAKPKGKSKAKEHAAPVPSTSAAPEEGPCPVCNKMFPLNELAVTMPIFPHSSSYLFYFLKGARLRLRRPGAGEKIHQEKPVKKIPLPILQSRLLDGQ</sequence>
<organism evidence="2 3">
    <name type="scientific">Zophobas morio</name>
    <dbReference type="NCBI Taxonomy" id="2755281"/>
    <lineage>
        <taxon>Eukaryota</taxon>
        <taxon>Metazoa</taxon>
        <taxon>Ecdysozoa</taxon>
        <taxon>Arthropoda</taxon>
        <taxon>Hexapoda</taxon>
        <taxon>Insecta</taxon>
        <taxon>Pterygota</taxon>
        <taxon>Neoptera</taxon>
        <taxon>Endopterygota</taxon>
        <taxon>Coleoptera</taxon>
        <taxon>Polyphaga</taxon>
        <taxon>Cucujiformia</taxon>
        <taxon>Tenebrionidae</taxon>
        <taxon>Zophobas</taxon>
    </lineage>
</organism>
<feature type="compositionally biased region" description="Basic and acidic residues" evidence="1">
    <location>
        <begin position="26"/>
        <end position="43"/>
    </location>
</feature>
<dbReference type="Proteomes" id="UP001168821">
    <property type="component" value="Unassembled WGS sequence"/>
</dbReference>